<gene>
    <name evidence="2" type="ORF">HMF7854_09585</name>
</gene>
<accession>A0A3R9YJ35</accession>
<evidence type="ECO:0000256" key="1">
    <source>
        <dbReference type="SAM" id="MobiDB-lite"/>
    </source>
</evidence>
<evidence type="ECO:0000313" key="3">
    <source>
        <dbReference type="Proteomes" id="UP000274661"/>
    </source>
</evidence>
<evidence type="ECO:0000313" key="2">
    <source>
        <dbReference type="EMBL" id="RST31060.1"/>
    </source>
</evidence>
<protein>
    <submittedName>
        <fullName evidence="2">DUF899 domain-containing protein</fullName>
    </submittedName>
</protein>
<name>A0A3R9YJ35_9SPHN</name>
<dbReference type="InterPro" id="IPR010296">
    <property type="entry name" value="DUF899_thioredox"/>
</dbReference>
<dbReference type="OrthoDB" id="7335590at2"/>
<dbReference type="Gene3D" id="3.40.30.10">
    <property type="entry name" value="Glutaredoxin"/>
    <property type="match status" value="1"/>
</dbReference>
<keyword evidence="3" id="KW-1185">Reference proteome</keyword>
<reference evidence="2 3" key="1">
    <citation type="submission" date="2018-12" db="EMBL/GenBank/DDBJ databases">
        <title>Sphingomonas sp. HMF7854 Genome sequencing and assembly.</title>
        <authorList>
            <person name="Cha I."/>
            <person name="Kang H."/>
            <person name="Kim H."/>
            <person name="Kang J."/>
            <person name="Joh K."/>
        </authorList>
    </citation>
    <scope>NUCLEOTIDE SEQUENCE [LARGE SCALE GENOMIC DNA]</scope>
    <source>
        <strain evidence="2 3">HMF7854</strain>
    </source>
</reference>
<dbReference type="Pfam" id="PF05988">
    <property type="entry name" value="DUF899"/>
    <property type="match status" value="1"/>
</dbReference>
<dbReference type="InterPro" id="IPR036249">
    <property type="entry name" value="Thioredoxin-like_sf"/>
</dbReference>
<comment type="caution">
    <text evidence="2">The sequence shown here is derived from an EMBL/GenBank/DDBJ whole genome shotgun (WGS) entry which is preliminary data.</text>
</comment>
<dbReference type="SUPFAM" id="SSF52833">
    <property type="entry name" value="Thioredoxin-like"/>
    <property type="match status" value="1"/>
</dbReference>
<organism evidence="2 3">
    <name type="scientific">Sphingomonas ginkgonis</name>
    <dbReference type="NCBI Taxonomy" id="2315330"/>
    <lineage>
        <taxon>Bacteria</taxon>
        <taxon>Pseudomonadati</taxon>
        <taxon>Pseudomonadota</taxon>
        <taxon>Alphaproteobacteria</taxon>
        <taxon>Sphingomonadales</taxon>
        <taxon>Sphingomonadaceae</taxon>
        <taxon>Sphingomonas</taxon>
    </lineage>
</organism>
<feature type="region of interest" description="Disordered" evidence="1">
    <location>
        <begin position="1"/>
        <end position="22"/>
    </location>
</feature>
<dbReference type="AlphaFoldDB" id="A0A3R9YJ35"/>
<dbReference type="EMBL" id="RWJF01000001">
    <property type="protein sequence ID" value="RST31060.1"/>
    <property type="molecule type" value="Genomic_DNA"/>
</dbReference>
<sequence length="241" mass="27523">MDASLVPAERLANEHRQPWPGESDDYAAARAALLREEIELRRHLERVAEQRRHLPPGPAIFKNYRFLDENGSEVGLAELFGQHDTLISYSWMYGPDRARPCPMCTNFLGPLDQNARDIEEKAALVVVGRSTVERQKAFAQERGWRHLRFVQAKDDAFPHDFRSLVPAWDGSGEEWEVPSLVVFRKDGDQVRLFWSGEFNMDMADPGQDPRGAPDMAPLWNMLDITPAGRGSEWYPKLSYAD</sequence>
<proteinExistence type="predicted"/>
<dbReference type="Proteomes" id="UP000274661">
    <property type="component" value="Unassembled WGS sequence"/>
</dbReference>
<dbReference type="RefSeq" id="WP_126718893.1">
    <property type="nucleotide sequence ID" value="NZ_RWJF01000001.1"/>
</dbReference>